<evidence type="ECO:0000259" key="1">
    <source>
        <dbReference type="PROSITE" id="PS51186"/>
    </source>
</evidence>
<dbReference type="CDD" id="cd04301">
    <property type="entry name" value="NAT_SF"/>
    <property type="match status" value="1"/>
</dbReference>
<dbReference type="SUPFAM" id="SSF55729">
    <property type="entry name" value="Acyl-CoA N-acyltransferases (Nat)"/>
    <property type="match status" value="1"/>
</dbReference>
<proteinExistence type="predicted"/>
<accession>A0ABU2YLE8</accession>
<evidence type="ECO:0000313" key="2">
    <source>
        <dbReference type="EMBL" id="MDT0558662.1"/>
    </source>
</evidence>
<dbReference type="EMBL" id="JAVRIA010000004">
    <property type="protein sequence ID" value="MDT0558662.1"/>
    <property type="molecule type" value="Genomic_DNA"/>
</dbReference>
<dbReference type="Pfam" id="PF13673">
    <property type="entry name" value="Acetyltransf_10"/>
    <property type="match status" value="1"/>
</dbReference>
<sequence>MKIIKVNSSQQINEVEVLAKVIWSSHYTPIIGAAQVTYMLDKFQSKDAIEGQISEDYEYYLIQNSNKSIGYFSIQKRKIALFLSKFYVLESERGKGFGKQALNFINERADSLNCLKIELTVNKYNSNSIEAYKRMGFKITEAVVFDIGNGFVMDDYRMEKVLIS</sequence>
<reference evidence="2 3" key="1">
    <citation type="submission" date="2023-09" db="EMBL/GenBank/DDBJ databases">
        <authorList>
            <person name="Rey-Velasco X."/>
        </authorList>
    </citation>
    <scope>NUCLEOTIDE SEQUENCE [LARGE SCALE GENOMIC DNA]</scope>
    <source>
        <strain evidence="2 3">W332</strain>
    </source>
</reference>
<dbReference type="RefSeq" id="WP_311427429.1">
    <property type="nucleotide sequence ID" value="NZ_JAVRIA010000004.1"/>
</dbReference>
<dbReference type="InterPro" id="IPR000182">
    <property type="entry name" value="GNAT_dom"/>
</dbReference>
<feature type="domain" description="N-acetyltransferase" evidence="1">
    <location>
        <begin position="20"/>
        <end position="163"/>
    </location>
</feature>
<gene>
    <name evidence="2" type="ORF">RM697_08390</name>
</gene>
<keyword evidence="3" id="KW-1185">Reference proteome</keyword>
<evidence type="ECO:0000313" key="3">
    <source>
        <dbReference type="Proteomes" id="UP001259492"/>
    </source>
</evidence>
<dbReference type="Gene3D" id="3.40.630.30">
    <property type="match status" value="1"/>
</dbReference>
<protein>
    <submittedName>
        <fullName evidence="2">GNAT family N-acetyltransferase</fullName>
    </submittedName>
</protein>
<dbReference type="InterPro" id="IPR016181">
    <property type="entry name" value="Acyl_CoA_acyltransferase"/>
</dbReference>
<dbReference type="Proteomes" id="UP001259492">
    <property type="component" value="Unassembled WGS sequence"/>
</dbReference>
<name>A0ABU2YLE8_9FLAO</name>
<comment type="caution">
    <text evidence="2">The sequence shown here is derived from an EMBL/GenBank/DDBJ whole genome shotgun (WGS) entry which is preliminary data.</text>
</comment>
<organism evidence="2 3">
    <name type="scientific">Microcosmobacter mediterraneus</name>
    <dbReference type="NCBI Taxonomy" id="3075607"/>
    <lineage>
        <taxon>Bacteria</taxon>
        <taxon>Pseudomonadati</taxon>
        <taxon>Bacteroidota</taxon>
        <taxon>Flavobacteriia</taxon>
        <taxon>Flavobacteriales</taxon>
        <taxon>Flavobacteriaceae</taxon>
        <taxon>Microcosmobacter</taxon>
    </lineage>
</organism>
<dbReference type="PROSITE" id="PS51186">
    <property type="entry name" value="GNAT"/>
    <property type="match status" value="1"/>
</dbReference>